<keyword evidence="1" id="KW-0812">Transmembrane</keyword>
<keyword evidence="1" id="KW-1133">Transmembrane helix</keyword>
<proteinExistence type="predicted"/>
<name>A0A2P4P0Z8_RHIID</name>
<dbReference type="AlphaFoldDB" id="A0A2P4P0Z8"/>
<evidence type="ECO:0000313" key="2">
    <source>
        <dbReference type="EMBL" id="POG59062.1"/>
    </source>
</evidence>
<comment type="caution">
    <text evidence="2">The sequence shown here is derived from an EMBL/GenBank/DDBJ whole genome shotgun (WGS) entry which is preliminary data.</text>
</comment>
<gene>
    <name evidence="2" type="ORF">GLOIN_2v1725332</name>
</gene>
<dbReference type="Proteomes" id="UP000018888">
    <property type="component" value="Unassembled WGS sequence"/>
</dbReference>
<feature type="transmembrane region" description="Helical" evidence="1">
    <location>
        <begin position="12"/>
        <end position="35"/>
    </location>
</feature>
<keyword evidence="1" id="KW-0472">Membrane</keyword>
<feature type="transmembrane region" description="Helical" evidence="1">
    <location>
        <begin position="55"/>
        <end position="77"/>
    </location>
</feature>
<dbReference type="EMBL" id="AUPC02000477">
    <property type="protein sequence ID" value="POG59062.1"/>
    <property type="molecule type" value="Genomic_DNA"/>
</dbReference>
<reference evidence="2 3" key="1">
    <citation type="journal article" date="2013" name="Proc. Natl. Acad. Sci. U.S.A.">
        <title>Genome of an arbuscular mycorrhizal fungus provides insight into the oldest plant symbiosis.</title>
        <authorList>
            <person name="Tisserant E."/>
            <person name="Malbreil M."/>
            <person name="Kuo A."/>
            <person name="Kohler A."/>
            <person name="Symeonidi A."/>
            <person name="Balestrini R."/>
            <person name="Charron P."/>
            <person name="Duensing N."/>
            <person name="Frei Dit Frey N."/>
            <person name="Gianinazzi-Pearson V."/>
            <person name="Gilbert L.B."/>
            <person name="Handa Y."/>
            <person name="Herr J.R."/>
            <person name="Hijri M."/>
            <person name="Koul R."/>
            <person name="Kawaguchi M."/>
            <person name="Krajinski F."/>
            <person name="Lammers P.J."/>
            <person name="Masclaux F.G."/>
            <person name="Murat C."/>
            <person name="Morin E."/>
            <person name="Ndikumana S."/>
            <person name="Pagni M."/>
            <person name="Petitpierre D."/>
            <person name="Requena N."/>
            <person name="Rosikiewicz P."/>
            <person name="Riley R."/>
            <person name="Saito K."/>
            <person name="San Clemente H."/>
            <person name="Shapiro H."/>
            <person name="van Tuinen D."/>
            <person name="Becard G."/>
            <person name="Bonfante P."/>
            <person name="Paszkowski U."/>
            <person name="Shachar-Hill Y.Y."/>
            <person name="Tuskan G.A."/>
            <person name="Young P.W."/>
            <person name="Sanders I.R."/>
            <person name="Henrissat B."/>
            <person name="Rensing S.A."/>
            <person name="Grigoriev I.V."/>
            <person name="Corradi N."/>
            <person name="Roux C."/>
            <person name="Martin F."/>
        </authorList>
    </citation>
    <scope>NUCLEOTIDE SEQUENCE [LARGE SCALE GENOMIC DNA]</scope>
    <source>
        <strain evidence="2 3">DAOM 197198</strain>
    </source>
</reference>
<accession>A0A2P4P0Z8</accession>
<reference evidence="2 3" key="2">
    <citation type="journal article" date="2018" name="New Phytol.">
        <title>High intraspecific genome diversity in the model arbuscular mycorrhizal symbiont Rhizophagus irregularis.</title>
        <authorList>
            <person name="Chen E.C.H."/>
            <person name="Morin E."/>
            <person name="Beaudet D."/>
            <person name="Noel J."/>
            <person name="Yildirir G."/>
            <person name="Ndikumana S."/>
            <person name="Charron P."/>
            <person name="St-Onge C."/>
            <person name="Giorgi J."/>
            <person name="Kruger M."/>
            <person name="Marton T."/>
            <person name="Ropars J."/>
            <person name="Grigoriev I.V."/>
            <person name="Hainaut M."/>
            <person name="Henrissat B."/>
            <person name="Roux C."/>
            <person name="Martin F."/>
            <person name="Corradi N."/>
        </authorList>
    </citation>
    <scope>NUCLEOTIDE SEQUENCE [LARGE SCALE GENOMIC DNA]</scope>
    <source>
        <strain evidence="2 3">DAOM 197198</strain>
    </source>
</reference>
<evidence type="ECO:0000313" key="3">
    <source>
        <dbReference type="Proteomes" id="UP000018888"/>
    </source>
</evidence>
<feature type="non-terminal residue" evidence="2">
    <location>
        <position position="1"/>
    </location>
</feature>
<evidence type="ECO:0000256" key="1">
    <source>
        <dbReference type="SAM" id="Phobius"/>
    </source>
</evidence>
<protein>
    <recommendedName>
        <fullName evidence="4">Ion transport domain-containing protein</fullName>
    </recommendedName>
</protein>
<organism evidence="2 3">
    <name type="scientific">Rhizophagus irregularis (strain DAOM 181602 / DAOM 197198 / MUCL 43194)</name>
    <name type="common">Arbuscular mycorrhizal fungus</name>
    <name type="synonym">Glomus intraradices</name>
    <dbReference type="NCBI Taxonomy" id="747089"/>
    <lineage>
        <taxon>Eukaryota</taxon>
        <taxon>Fungi</taxon>
        <taxon>Fungi incertae sedis</taxon>
        <taxon>Mucoromycota</taxon>
        <taxon>Glomeromycotina</taxon>
        <taxon>Glomeromycetes</taxon>
        <taxon>Glomerales</taxon>
        <taxon>Glomeraceae</taxon>
        <taxon>Rhizophagus</taxon>
    </lineage>
</organism>
<evidence type="ECO:0008006" key="4">
    <source>
        <dbReference type="Google" id="ProtNLM"/>
    </source>
</evidence>
<keyword evidence="3" id="KW-1185">Reference proteome</keyword>
<sequence>CRQCQHHSWRYYLDFFNFVDLASIVTSIVMVSVYITPSFKKSNAFADVVTTSNITAGFSFTMLLLWFEFVSILKLYFFTF</sequence>